<dbReference type="eggNOG" id="arCOG04561">
    <property type="taxonomic scope" value="Archaea"/>
</dbReference>
<dbReference type="Proteomes" id="UP000001903">
    <property type="component" value="Chromosome"/>
</dbReference>
<dbReference type="EMBL" id="CP001860">
    <property type="protein sequence ID" value="ADB60953.1"/>
    <property type="molecule type" value="Genomic_DNA"/>
</dbReference>
<dbReference type="SUPFAM" id="SSF89807">
    <property type="entry name" value="Dodecin-like"/>
    <property type="match status" value="1"/>
</dbReference>
<dbReference type="GeneID" id="8742670"/>
<keyword evidence="2" id="KW-1185">Reference proteome</keyword>
<dbReference type="KEGG" id="htu:Htur_2070"/>
<evidence type="ECO:0000313" key="2">
    <source>
        <dbReference type="Proteomes" id="UP000001903"/>
    </source>
</evidence>
<proteinExistence type="predicted"/>
<dbReference type="InterPro" id="IPR025543">
    <property type="entry name" value="Dodecin-like"/>
</dbReference>
<accession>D2RT73</accession>
<reference evidence="1 2" key="1">
    <citation type="journal article" date="2010" name="Stand. Genomic Sci.">
        <title>Complete genome sequence of Haloterrigena turkmenica type strain (4k).</title>
        <authorList>
            <person name="Saunders E."/>
            <person name="Tindall B.J."/>
            <person name="Fahnrich R."/>
            <person name="Lapidus A."/>
            <person name="Copeland A."/>
            <person name="Del Rio T.G."/>
            <person name="Lucas S."/>
            <person name="Chen F."/>
            <person name="Tice H."/>
            <person name="Cheng J.F."/>
            <person name="Han C."/>
            <person name="Detter J.C."/>
            <person name="Bruce D."/>
            <person name="Goodwin L."/>
            <person name="Chain P."/>
            <person name="Pitluck S."/>
            <person name="Pati A."/>
            <person name="Ivanova N."/>
            <person name="Mavromatis K."/>
            <person name="Chen A."/>
            <person name="Palaniappan K."/>
            <person name="Land M."/>
            <person name="Hauser L."/>
            <person name="Chang Y.J."/>
            <person name="Jeffries C.D."/>
            <person name="Brettin T."/>
            <person name="Rohde M."/>
            <person name="Goker M."/>
            <person name="Bristow J."/>
            <person name="Eisen J.A."/>
            <person name="Markowitz V."/>
            <person name="Hugenholtz P."/>
            <person name="Klenk H.P."/>
            <person name="Kyrpides N.C."/>
        </authorList>
    </citation>
    <scope>NUCLEOTIDE SEQUENCE [LARGE SCALE GENOMIC DNA]</scope>
    <source>
        <strain evidence="2">ATCC 51198 / DSM 5511 / JCM 9101 / NCIMB 13204 / VKM B-1734 / 4k</strain>
    </source>
</reference>
<evidence type="ECO:0000313" key="1">
    <source>
        <dbReference type="EMBL" id="ADB60953.1"/>
    </source>
</evidence>
<dbReference type="AlphaFoldDB" id="D2RT73"/>
<dbReference type="OrthoDB" id="187186at2157"/>
<dbReference type="InterPro" id="IPR009923">
    <property type="entry name" value="Dodecin"/>
</dbReference>
<dbReference type="InterPro" id="IPR036694">
    <property type="entry name" value="Dodecin-like_sf"/>
</dbReference>
<dbReference type="Gene3D" id="3.30.1660.10">
    <property type="entry name" value="Flavin-binding protein dodecin"/>
    <property type="match status" value="1"/>
</dbReference>
<dbReference type="Pfam" id="PF07311">
    <property type="entry name" value="Dodecin"/>
    <property type="match status" value="1"/>
</dbReference>
<dbReference type="HOGENOM" id="CLU_161196_3_0_2"/>
<protein>
    <recommendedName>
        <fullName evidence="3">Dodecin</fullName>
    </recommendedName>
</protein>
<gene>
    <name evidence="1" type="ordered locus">Htur_2070</name>
</gene>
<organism evidence="1 2">
    <name type="scientific">Haloterrigena turkmenica (strain ATCC 51198 / DSM 5511 / JCM 9101 / NCIMB 13204 / VKM B-1734 / 4k)</name>
    <name type="common">Halococcus turkmenicus</name>
    <dbReference type="NCBI Taxonomy" id="543526"/>
    <lineage>
        <taxon>Archaea</taxon>
        <taxon>Methanobacteriati</taxon>
        <taxon>Methanobacteriota</taxon>
        <taxon>Stenosarchaea group</taxon>
        <taxon>Halobacteria</taxon>
        <taxon>Halobacteriales</taxon>
        <taxon>Natrialbaceae</taxon>
        <taxon>Haloterrigena</taxon>
    </lineage>
</organism>
<evidence type="ECO:0008006" key="3">
    <source>
        <dbReference type="Google" id="ProtNLM"/>
    </source>
</evidence>
<name>D2RT73_HALTV</name>
<sequence>MGERAEIVELVGNSTESWEDAVQNAMDAADETIDHVSGVEIESERIDREGRETERYVVTLEASIVPEGR</sequence>
<dbReference type="RefSeq" id="WP_012943242.1">
    <property type="nucleotide sequence ID" value="NC_013743.1"/>
</dbReference>